<sequence length="165" mass="18573">MRYFARETNGESGPRESFFMPQTPQEFAKRVARSLTSPQFLDGKYVFSIVVWALPEGASHVDDVPRSSPARATYIQCGGSTEAMTIEIRVTHDDDSYEHYAVAHEPVTDPEAWTTVSWNNGNPEPFTIQVHPEEVFTGEQAVPVFRAYIEEGALPPTELLRRINV</sequence>
<organism evidence="1 2">
    <name type="scientific">Actinomyces oris</name>
    <dbReference type="NCBI Taxonomy" id="544580"/>
    <lineage>
        <taxon>Bacteria</taxon>
        <taxon>Bacillati</taxon>
        <taxon>Actinomycetota</taxon>
        <taxon>Actinomycetes</taxon>
        <taxon>Actinomycetales</taxon>
        <taxon>Actinomycetaceae</taxon>
        <taxon>Actinomyces</taxon>
    </lineage>
</organism>
<dbReference type="EMBL" id="MSKK01000030">
    <property type="protein sequence ID" value="OLO46261.1"/>
    <property type="molecule type" value="Genomic_DNA"/>
</dbReference>
<keyword evidence="1" id="KW-0378">Hydrolase</keyword>
<name>A0A1Q8VDW6_9ACTO</name>
<dbReference type="GO" id="GO:0016787">
    <property type="term" value="F:hydrolase activity"/>
    <property type="evidence" value="ECO:0007669"/>
    <property type="project" value="UniProtKB-KW"/>
</dbReference>
<dbReference type="AlphaFoldDB" id="A0A1Q8VDW6"/>
<evidence type="ECO:0000313" key="2">
    <source>
        <dbReference type="Proteomes" id="UP000186471"/>
    </source>
</evidence>
<reference evidence="1 2" key="1">
    <citation type="submission" date="2016-12" db="EMBL/GenBank/DDBJ databases">
        <title>Genomic comparison of strains in the 'Actinomyces naeslundii' group.</title>
        <authorList>
            <person name="Mughal S.R."/>
            <person name="Do T."/>
            <person name="Gilbert S.C."/>
            <person name="Witherden E.A."/>
            <person name="Didelot X."/>
            <person name="Beighton D."/>
        </authorList>
    </citation>
    <scope>NUCLEOTIDE SEQUENCE [LARGE SCALE GENOMIC DNA]</scope>
    <source>
        <strain evidence="1 2">R21091</strain>
    </source>
</reference>
<accession>A0A1Q8VDW6</accession>
<comment type="caution">
    <text evidence="1">The sequence shown here is derived from an EMBL/GenBank/DDBJ whole genome shotgun (WGS) entry which is preliminary data.</text>
</comment>
<protein>
    <submittedName>
        <fullName evidence="1">NTP pyrophosphohydrolase</fullName>
    </submittedName>
</protein>
<evidence type="ECO:0000313" key="1">
    <source>
        <dbReference type="EMBL" id="OLO46261.1"/>
    </source>
</evidence>
<proteinExistence type="predicted"/>
<dbReference type="Proteomes" id="UP000186471">
    <property type="component" value="Unassembled WGS sequence"/>
</dbReference>
<dbReference type="OrthoDB" id="5110616at2"/>
<gene>
    <name evidence="1" type="ORF">BKH31_07605</name>
</gene>